<protein>
    <recommendedName>
        <fullName evidence="1">peptide-methionine (S)-S-oxide reductase</fullName>
        <ecNumber evidence="1">1.8.4.11</ecNumber>
    </recommendedName>
</protein>
<gene>
    <name evidence="6" type="ORF">E4T21_15185</name>
</gene>
<dbReference type="InterPro" id="IPR036509">
    <property type="entry name" value="Met_Sox_Rdtase_MsrA_sf"/>
</dbReference>
<evidence type="ECO:0000256" key="4">
    <source>
        <dbReference type="ARBA" id="ARBA00048782"/>
    </source>
</evidence>
<dbReference type="EMBL" id="CP038437">
    <property type="protein sequence ID" value="QEM82742.1"/>
    <property type="molecule type" value="Genomic_DNA"/>
</dbReference>
<dbReference type="Proteomes" id="UP000324285">
    <property type="component" value="Chromosome"/>
</dbReference>
<dbReference type="EC" id="1.8.4.11" evidence="1"/>
<dbReference type="OrthoDB" id="4174719at2"/>
<keyword evidence="2" id="KW-0560">Oxidoreductase</keyword>
<dbReference type="KEGG" id="hbh:E4T21_15185"/>
<dbReference type="PANTHER" id="PTHR43774">
    <property type="entry name" value="PEPTIDE METHIONINE SULFOXIDE REDUCTASE"/>
    <property type="match status" value="1"/>
</dbReference>
<evidence type="ECO:0000256" key="1">
    <source>
        <dbReference type="ARBA" id="ARBA00012502"/>
    </source>
</evidence>
<evidence type="ECO:0000256" key="3">
    <source>
        <dbReference type="ARBA" id="ARBA00047806"/>
    </source>
</evidence>
<organism evidence="6 7">
    <name type="scientific">Halomonas binhaiensis</name>
    <dbReference type="NCBI Taxonomy" id="2562282"/>
    <lineage>
        <taxon>Bacteria</taxon>
        <taxon>Pseudomonadati</taxon>
        <taxon>Pseudomonadota</taxon>
        <taxon>Gammaproteobacteria</taxon>
        <taxon>Oceanospirillales</taxon>
        <taxon>Halomonadaceae</taxon>
        <taxon>Halomonas</taxon>
    </lineage>
</organism>
<accession>A0A5C1NGC8</accession>
<dbReference type="InterPro" id="IPR002569">
    <property type="entry name" value="Met_Sox_Rdtase_MsrA_dom"/>
</dbReference>
<name>A0A5C1NGC8_9GAMM</name>
<comment type="catalytic activity">
    <reaction evidence="3">
        <text>L-methionyl-[protein] + [thioredoxin]-disulfide + H2O = L-methionyl-(S)-S-oxide-[protein] + [thioredoxin]-dithiol</text>
        <dbReference type="Rhea" id="RHEA:14217"/>
        <dbReference type="Rhea" id="RHEA-COMP:10698"/>
        <dbReference type="Rhea" id="RHEA-COMP:10700"/>
        <dbReference type="Rhea" id="RHEA-COMP:12313"/>
        <dbReference type="Rhea" id="RHEA-COMP:12315"/>
        <dbReference type="ChEBI" id="CHEBI:15377"/>
        <dbReference type="ChEBI" id="CHEBI:16044"/>
        <dbReference type="ChEBI" id="CHEBI:29950"/>
        <dbReference type="ChEBI" id="CHEBI:44120"/>
        <dbReference type="ChEBI" id="CHEBI:50058"/>
        <dbReference type="EC" id="1.8.4.11"/>
    </reaction>
</comment>
<proteinExistence type="predicted"/>
<comment type="catalytic activity">
    <reaction evidence="4">
        <text>[thioredoxin]-disulfide + L-methionine + H2O = L-methionine (S)-S-oxide + [thioredoxin]-dithiol</text>
        <dbReference type="Rhea" id="RHEA:19993"/>
        <dbReference type="Rhea" id="RHEA-COMP:10698"/>
        <dbReference type="Rhea" id="RHEA-COMP:10700"/>
        <dbReference type="ChEBI" id="CHEBI:15377"/>
        <dbReference type="ChEBI" id="CHEBI:29950"/>
        <dbReference type="ChEBI" id="CHEBI:50058"/>
        <dbReference type="ChEBI" id="CHEBI:57844"/>
        <dbReference type="ChEBI" id="CHEBI:58772"/>
        <dbReference type="EC" id="1.8.4.11"/>
    </reaction>
</comment>
<dbReference type="RefSeq" id="WP_149285865.1">
    <property type="nucleotide sequence ID" value="NZ_CP038437.2"/>
</dbReference>
<dbReference type="GO" id="GO:0008113">
    <property type="term" value="F:peptide-methionine (S)-S-oxide reductase activity"/>
    <property type="evidence" value="ECO:0007669"/>
    <property type="project" value="UniProtKB-EC"/>
</dbReference>
<feature type="domain" description="Peptide methionine sulphoxide reductase MsrA" evidence="5">
    <location>
        <begin position="18"/>
        <end position="165"/>
    </location>
</feature>
<sequence length="199" mass="22542">MISDAYHDEASAVALSRVAFGGNCYWCTEAVFQSLLGVEKVEQGFVAAQGGSDHDVDSDHDGEAEAFSEAVIVHFDPMAISLATLVEIHLHTHHCTAQHSMRQQFRSAVYVFDEQQDIEARYILNELQADFSAPLITQVLPFASFRPSKERCQNYFYSNPQRPFCERWITPKLRILLDRFSQQADQQRLANAGLEIDKD</sequence>
<dbReference type="Pfam" id="PF01625">
    <property type="entry name" value="PMSR"/>
    <property type="match status" value="1"/>
</dbReference>
<keyword evidence="7" id="KW-1185">Reference proteome</keyword>
<evidence type="ECO:0000256" key="2">
    <source>
        <dbReference type="ARBA" id="ARBA00023002"/>
    </source>
</evidence>
<reference evidence="6" key="1">
    <citation type="submission" date="2021-02" db="EMBL/GenBank/DDBJ databases">
        <title>Strain Y2R2, a novel species of the genus Halomonas.</title>
        <authorList>
            <person name="Huang H."/>
        </authorList>
    </citation>
    <scope>NUCLEOTIDE SEQUENCE</scope>
    <source>
        <strain evidence="6">Y2R2</strain>
    </source>
</reference>
<dbReference type="PANTHER" id="PTHR43774:SF1">
    <property type="entry name" value="PEPTIDE METHIONINE SULFOXIDE REDUCTASE MSRA 2"/>
    <property type="match status" value="1"/>
</dbReference>
<dbReference type="AlphaFoldDB" id="A0A5C1NGC8"/>
<evidence type="ECO:0000259" key="5">
    <source>
        <dbReference type="Pfam" id="PF01625"/>
    </source>
</evidence>
<evidence type="ECO:0000313" key="7">
    <source>
        <dbReference type="Proteomes" id="UP000324285"/>
    </source>
</evidence>
<evidence type="ECO:0000313" key="6">
    <source>
        <dbReference type="EMBL" id="QEM82742.1"/>
    </source>
</evidence>
<dbReference type="Gene3D" id="3.30.1060.10">
    <property type="entry name" value="Peptide methionine sulphoxide reductase MsrA"/>
    <property type="match status" value="1"/>
</dbReference>
<dbReference type="SUPFAM" id="SSF55068">
    <property type="entry name" value="Peptide methionine sulfoxide reductase"/>
    <property type="match status" value="1"/>
</dbReference>